<sequence length="215" mass="23351">MLYRISTTATTIITHNLKIATEKIYGSLAVCGDGQDQAWLYFLKGNPGVICLYDLKLKIPNQLSVSNVLDGSYLAACFDTTKGQNHILYQSSKTPPIIVHAQGISGGDSDEIANTDTAAANTPIAVCANPKQTQIQIYYKSNADSMVHRVSWNPAERHAYSDATEVGEARMNQFSSIAAVAAPDGSGVHVFYVYQQDDSTRALAHVVDNWHTPSN</sequence>
<accession>A0AAJ0H4Z4</accession>
<evidence type="ECO:0000313" key="2">
    <source>
        <dbReference type="Proteomes" id="UP001275084"/>
    </source>
</evidence>
<dbReference type="EMBL" id="JAUIQD010000010">
    <property type="protein sequence ID" value="KAK3338678.1"/>
    <property type="molecule type" value="Genomic_DNA"/>
</dbReference>
<gene>
    <name evidence="1" type="ORF">B0T25DRAFT_574918</name>
</gene>
<dbReference type="Proteomes" id="UP001275084">
    <property type="component" value="Unassembled WGS sequence"/>
</dbReference>
<reference evidence="1" key="2">
    <citation type="submission" date="2023-06" db="EMBL/GenBank/DDBJ databases">
        <authorList>
            <consortium name="Lawrence Berkeley National Laboratory"/>
            <person name="Haridas S."/>
            <person name="Hensen N."/>
            <person name="Bonometti L."/>
            <person name="Westerberg I."/>
            <person name="Brannstrom I.O."/>
            <person name="Guillou S."/>
            <person name="Cros-Aarteil S."/>
            <person name="Calhoun S."/>
            <person name="Kuo A."/>
            <person name="Mondo S."/>
            <person name="Pangilinan J."/>
            <person name="Riley R."/>
            <person name="Labutti K."/>
            <person name="Andreopoulos B."/>
            <person name="Lipzen A."/>
            <person name="Chen C."/>
            <person name="Yanf M."/>
            <person name="Daum C."/>
            <person name="Ng V."/>
            <person name="Clum A."/>
            <person name="Steindorff A."/>
            <person name="Ohm R."/>
            <person name="Martin F."/>
            <person name="Silar P."/>
            <person name="Natvig D."/>
            <person name="Lalanne C."/>
            <person name="Gautier V."/>
            <person name="Ament-Velasquez S.L."/>
            <person name="Kruys A."/>
            <person name="Hutchinson M.I."/>
            <person name="Powell A.J."/>
            <person name="Barry K."/>
            <person name="Miller A.N."/>
            <person name="Grigoriev I.V."/>
            <person name="Debuchy R."/>
            <person name="Gladieux P."/>
            <person name="Thoren M.H."/>
            <person name="Johannesson H."/>
        </authorList>
    </citation>
    <scope>NUCLEOTIDE SEQUENCE</scope>
    <source>
        <strain evidence="1">CBS 955.72</strain>
    </source>
</reference>
<protein>
    <recommendedName>
        <fullName evidence="3">Fucose-specific lectin</fullName>
    </recommendedName>
</protein>
<dbReference type="Gene3D" id="2.120.10.70">
    <property type="entry name" value="Fucose-specific lectin"/>
    <property type="match status" value="1"/>
</dbReference>
<evidence type="ECO:0000313" key="1">
    <source>
        <dbReference type="EMBL" id="KAK3338678.1"/>
    </source>
</evidence>
<organism evidence="1 2">
    <name type="scientific">Lasiosphaeria hispida</name>
    <dbReference type="NCBI Taxonomy" id="260671"/>
    <lineage>
        <taxon>Eukaryota</taxon>
        <taxon>Fungi</taxon>
        <taxon>Dikarya</taxon>
        <taxon>Ascomycota</taxon>
        <taxon>Pezizomycotina</taxon>
        <taxon>Sordariomycetes</taxon>
        <taxon>Sordariomycetidae</taxon>
        <taxon>Sordariales</taxon>
        <taxon>Lasiosphaeriaceae</taxon>
        <taxon>Lasiosphaeria</taxon>
    </lineage>
</organism>
<evidence type="ECO:0008006" key="3">
    <source>
        <dbReference type="Google" id="ProtNLM"/>
    </source>
</evidence>
<comment type="caution">
    <text evidence="1">The sequence shown here is derived from an EMBL/GenBank/DDBJ whole genome shotgun (WGS) entry which is preliminary data.</text>
</comment>
<name>A0AAJ0H4Z4_9PEZI</name>
<proteinExistence type="predicted"/>
<dbReference type="AlphaFoldDB" id="A0AAJ0H4Z4"/>
<keyword evidence="2" id="KW-1185">Reference proteome</keyword>
<reference evidence="1" key="1">
    <citation type="journal article" date="2023" name="Mol. Phylogenet. Evol.">
        <title>Genome-scale phylogeny and comparative genomics of the fungal order Sordariales.</title>
        <authorList>
            <person name="Hensen N."/>
            <person name="Bonometti L."/>
            <person name="Westerberg I."/>
            <person name="Brannstrom I.O."/>
            <person name="Guillou S."/>
            <person name="Cros-Aarteil S."/>
            <person name="Calhoun S."/>
            <person name="Haridas S."/>
            <person name="Kuo A."/>
            <person name="Mondo S."/>
            <person name="Pangilinan J."/>
            <person name="Riley R."/>
            <person name="LaButti K."/>
            <person name="Andreopoulos B."/>
            <person name="Lipzen A."/>
            <person name="Chen C."/>
            <person name="Yan M."/>
            <person name="Daum C."/>
            <person name="Ng V."/>
            <person name="Clum A."/>
            <person name="Steindorff A."/>
            <person name="Ohm R.A."/>
            <person name="Martin F."/>
            <person name="Silar P."/>
            <person name="Natvig D.O."/>
            <person name="Lalanne C."/>
            <person name="Gautier V."/>
            <person name="Ament-Velasquez S.L."/>
            <person name="Kruys A."/>
            <person name="Hutchinson M.I."/>
            <person name="Powell A.J."/>
            <person name="Barry K."/>
            <person name="Miller A.N."/>
            <person name="Grigoriev I.V."/>
            <person name="Debuchy R."/>
            <person name="Gladieux P."/>
            <person name="Hiltunen Thoren M."/>
            <person name="Johannesson H."/>
        </authorList>
    </citation>
    <scope>NUCLEOTIDE SEQUENCE</scope>
    <source>
        <strain evidence="1">CBS 955.72</strain>
    </source>
</reference>